<dbReference type="Proteomes" id="UP000249829">
    <property type="component" value="Unassembled WGS sequence"/>
</dbReference>
<dbReference type="AlphaFoldDB" id="A0A2V5I9H8"/>
<sequence>MQDKQELRILTPVGMLGYGFSEPLFWQAVDAGVDAIVLDSGSTDGGPSRLALGSTTFPTERYARDLAILIAACHFHRVPVIISSAGGNGEDDAVDMFVDIITQIIAEKHYRPLKVVTIKSGISKETVSQKVQADRIVPCGAAPPLQEEHLDQARLLVAQMGPEPYVKAMQEHPDFDIIIGGRSYDPAPYVAVCLYHGFTDLGVIYHMGKIMECGASCATPKSPEALAVIRKEPSCFEITPLKPSARCTKNSVAAHALYENARPDILHGPGGALLLADASYEELADGRTVRVSGAQFQKSDPYMVKLEGARVSGYHGIVIGAVRDPILIHQIDYFTTEVVKAMHEKLEFDFDCRMHVYGKDGVMGALERDRSTIPKEVAIIAHLHAQTQSQTTEACKLARTYLVHGPYPYQAATGGNLAMPINPSNLTLGPACEFCVYHLMQVDDPISHFPIAAQWTPGLSEDQGQLAVHPRDNLQRKNGKKLKDRPMPPCELGSRDVFLQPPPSPGHRYLGDIASVVRSKNAGPFELTFDVLFRDLNALEKVRATEVLNADTIARLYHIPAEEVLVCMYWPSACAFKATIKRPIVCGTFGETDTHGSQQHIPLLYLEVPWVE</sequence>
<evidence type="ECO:0000259" key="2">
    <source>
        <dbReference type="Pfam" id="PF14330"/>
    </source>
</evidence>
<proteinExistence type="predicted"/>
<dbReference type="EMBL" id="KZ825172">
    <property type="protein sequence ID" value="PYI16266.1"/>
    <property type="molecule type" value="Genomic_DNA"/>
</dbReference>
<dbReference type="STRING" id="1450538.A0A2V5I9H8"/>
<organism evidence="3 4">
    <name type="scientific">Aspergillus violaceofuscus (strain CBS 115571)</name>
    <dbReference type="NCBI Taxonomy" id="1450538"/>
    <lineage>
        <taxon>Eukaryota</taxon>
        <taxon>Fungi</taxon>
        <taxon>Dikarya</taxon>
        <taxon>Ascomycota</taxon>
        <taxon>Pezizomycotina</taxon>
        <taxon>Eurotiomycetes</taxon>
        <taxon>Eurotiomycetidae</taxon>
        <taxon>Eurotiales</taxon>
        <taxon>Aspergillaceae</taxon>
        <taxon>Aspergillus</taxon>
    </lineage>
</organism>
<feature type="domain" description="DUF4387" evidence="2">
    <location>
        <begin position="510"/>
        <end position="606"/>
    </location>
</feature>
<dbReference type="OMA" id="DPAMAWK"/>
<dbReference type="Pfam" id="PF14330">
    <property type="entry name" value="DUF4387"/>
    <property type="match status" value="1"/>
</dbReference>
<reference evidence="3 4" key="1">
    <citation type="submission" date="2018-02" db="EMBL/GenBank/DDBJ databases">
        <title>The genomes of Aspergillus section Nigri reveals drivers in fungal speciation.</title>
        <authorList>
            <consortium name="DOE Joint Genome Institute"/>
            <person name="Vesth T.C."/>
            <person name="Nybo J."/>
            <person name="Theobald S."/>
            <person name="Brandl J."/>
            <person name="Frisvad J.C."/>
            <person name="Nielsen K.F."/>
            <person name="Lyhne E.K."/>
            <person name="Kogle M.E."/>
            <person name="Kuo A."/>
            <person name="Riley R."/>
            <person name="Clum A."/>
            <person name="Nolan M."/>
            <person name="Lipzen A."/>
            <person name="Salamov A."/>
            <person name="Henrissat B."/>
            <person name="Wiebenga A."/>
            <person name="De vries R.P."/>
            <person name="Grigoriev I.V."/>
            <person name="Mortensen U.H."/>
            <person name="Andersen M.R."/>
            <person name="Baker S.E."/>
        </authorList>
    </citation>
    <scope>NUCLEOTIDE SEQUENCE [LARGE SCALE GENOMIC DNA]</scope>
    <source>
        <strain evidence="3 4">CBS 115571</strain>
    </source>
</reference>
<gene>
    <name evidence="3" type="ORF">BO99DRAFT_230010</name>
</gene>
<dbReference type="Pfam" id="PF07287">
    <property type="entry name" value="AtuA"/>
    <property type="match status" value="1"/>
</dbReference>
<evidence type="ECO:0000313" key="4">
    <source>
        <dbReference type="Proteomes" id="UP000249829"/>
    </source>
</evidence>
<keyword evidence="4" id="KW-1185">Reference proteome</keyword>
<name>A0A2V5I9H8_ASPV1</name>
<evidence type="ECO:0000259" key="1">
    <source>
        <dbReference type="Pfam" id="PF07287"/>
    </source>
</evidence>
<evidence type="ECO:0000313" key="3">
    <source>
        <dbReference type="EMBL" id="PYI16266.1"/>
    </source>
</evidence>
<dbReference type="InterPro" id="IPR025496">
    <property type="entry name" value="DUF4387"/>
</dbReference>
<feature type="domain" description="Acyclic terpene utilisation N-terminal" evidence="1">
    <location>
        <begin position="30"/>
        <end position="401"/>
    </location>
</feature>
<dbReference type="InterPro" id="IPR010839">
    <property type="entry name" value="AtuA_N"/>
</dbReference>
<accession>A0A2V5I9H8</accession>
<protein>
    <submittedName>
        <fullName evidence="3">Uncharacterized protein</fullName>
    </submittedName>
</protein>